<dbReference type="RefSeq" id="XP_067544907.1">
    <property type="nucleotide sequence ID" value="XM_067689017.1"/>
</dbReference>
<feature type="region of interest" description="Disordered" evidence="7">
    <location>
        <begin position="94"/>
        <end position="133"/>
    </location>
</feature>
<comment type="similarity">
    <text evidence="1">Belongs to the MPI phosphatase family.</text>
</comment>
<name>A0A177EHJ8_9MICR</name>
<dbReference type="AlphaFoldDB" id="A0A177EHJ8"/>
<dbReference type="GO" id="GO:0004725">
    <property type="term" value="F:protein tyrosine phosphatase activity"/>
    <property type="evidence" value="ECO:0007669"/>
    <property type="project" value="UniProtKB-EC"/>
</dbReference>
<evidence type="ECO:0000256" key="5">
    <source>
        <dbReference type="ARBA" id="ARBA00022912"/>
    </source>
</evidence>
<comment type="caution">
    <text evidence="9">The sequence shown here is derived from an EMBL/GenBank/DDBJ whole genome shotgun (WGS) entry which is preliminary data.</text>
</comment>
<dbReference type="Pfam" id="PF00581">
    <property type="entry name" value="Rhodanese"/>
    <property type="match status" value="1"/>
</dbReference>
<keyword evidence="3" id="KW-0132">Cell division</keyword>
<dbReference type="GeneID" id="93647949"/>
<protein>
    <recommendedName>
        <fullName evidence="2">protein-tyrosine-phosphatase</fullName>
        <ecNumber evidence="2">3.1.3.48</ecNumber>
    </recommendedName>
</protein>
<keyword evidence="4" id="KW-0378">Hydrolase</keyword>
<dbReference type="SMART" id="SM00450">
    <property type="entry name" value="RHOD"/>
    <property type="match status" value="1"/>
</dbReference>
<dbReference type="VEuPathDB" id="MicrosporidiaDB:NEDG_01599"/>
<evidence type="ECO:0000259" key="8">
    <source>
        <dbReference type="PROSITE" id="PS50206"/>
    </source>
</evidence>
<evidence type="ECO:0000256" key="6">
    <source>
        <dbReference type="ARBA" id="ARBA00023306"/>
    </source>
</evidence>
<dbReference type="GO" id="GO:0051301">
    <property type="term" value="P:cell division"/>
    <property type="evidence" value="ECO:0007669"/>
    <property type="project" value="UniProtKB-KW"/>
</dbReference>
<evidence type="ECO:0000256" key="4">
    <source>
        <dbReference type="ARBA" id="ARBA00022801"/>
    </source>
</evidence>
<dbReference type="PRINTS" id="PR00716">
    <property type="entry name" value="MPIPHPHTASE"/>
</dbReference>
<dbReference type="OrthoDB" id="26523at2759"/>
<dbReference type="Proteomes" id="UP000185944">
    <property type="component" value="Unassembled WGS sequence"/>
</dbReference>
<dbReference type="InterPro" id="IPR000751">
    <property type="entry name" value="MPI_Phosphatase"/>
</dbReference>
<dbReference type="GO" id="GO:0005737">
    <property type="term" value="C:cytoplasm"/>
    <property type="evidence" value="ECO:0007669"/>
    <property type="project" value="TreeGrafter"/>
</dbReference>
<keyword evidence="10" id="KW-1185">Reference proteome</keyword>
<keyword evidence="5" id="KW-0904">Protein phosphatase</keyword>
<sequence length="321" mass="35864">MSNLESEPDIIVTNSTELEEIGRSLSDERPLCLLLPLARDMIGRPKKRTRSANSVTFSSAIEEASRETLEESDGGRRTSRSLFVVGVHGKGRLSPGSRAISPKGANCGGAGECAARGEEERKPERSPLYEKTRRVSNKHWARKEGLEKTQTFSGTFTPIVVEAVKGLLPSYSCALPSLGVGPSDAILRISSETLISLLSGKIGGRYVLIDCRFEYEYAGGHISTAENVMTQTGVYHLFNSCLEQGVGSETIFVFYCEYSSVRAPRLAMFMRNEDRRQSTYPYLRFPHLYIMTGGYKDFYNKYRDFCLPRNYVPMDILPKTF</sequence>
<evidence type="ECO:0000313" key="10">
    <source>
        <dbReference type="Proteomes" id="UP000185944"/>
    </source>
</evidence>
<dbReference type="EMBL" id="LTDL01000021">
    <property type="protein sequence ID" value="OAG31186.1"/>
    <property type="molecule type" value="Genomic_DNA"/>
</dbReference>
<evidence type="ECO:0000256" key="7">
    <source>
        <dbReference type="SAM" id="MobiDB-lite"/>
    </source>
</evidence>
<dbReference type="InterPro" id="IPR036873">
    <property type="entry name" value="Rhodanese-like_dom_sf"/>
</dbReference>
<dbReference type="GO" id="GO:0110032">
    <property type="term" value="P:positive regulation of G2/MI transition of meiotic cell cycle"/>
    <property type="evidence" value="ECO:0007669"/>
    <property type="project" value="TreeGrafter"/>
</dbReference>
<organism evidence="9 10">
    <name type="scientific">Nematocida displodere</name>
    <dbReference type="NCBI Taxonomy" id="1805483"/>
    <lineage>
        <taxon>Eukaryota</taxon>
        <taxon>Fungi</taxon>
        <taxon>Fungi incertae sedis</taxon>
        <taxon>Microsporidia</taxon>
        <taxon>Nematocida</taxon>
    </lineage>
</organism>
<proteinExistence type="inferred from homology"/>
<evidence type="ECO:0000313" key="9">
    <source>
        <dbReference type="EMBL" id="OAG31186.1"/>
    </source>
</evidence>
<dbReference type="PANTHER" id="PTHR10828">
    <property type="entry name" value="M-PHASE INDUCER PHOSPHATASE DUAL SPECIFICITY PHOSPHATASE CDC25"/>
    <property type="match status" value="1"/>
</dbReference>
<dbReference type="PANTHER" id="PTHR10828:SF17">
    <property type="entry name" value="PROTEIN-TYROSINE-PHOSPHATASE"/>
    <property type="match status" value="1"/>
</dbReference>
<dbReference type="Gene3D" id="3.40.250.10">
    <property type="entry name" value="Rhodanese-like domain"/>
    <property type="match status" value="1"/>
</dbReference>
<feature type="domain" description="Rhodanese" evidence="8">
    <location>
        <begin position="202"/>
        <end position="307"/>
    </location>
</feature>
<dbReference type="SUPFAM" id="SSF52821">
    <property type="entry name" value="Rhodanese/Cell cycle control phosphatase"/>
    <property type="match status" value="1"/>
</dbReference>
<dbReference type="GO" id="GO:0000086">
    <property type="term" value="P:G2/M transition of mitotic cell cycle"/>
    <property type="evidence" value="ECO:0007669"/>
    <property type="project" value="TreeGrafter"/>
</dbReference>
<keyword evidence="6" id="KW-0131">Cell cycle</keyword>
<feature type="compositionally biased region" description="Basic and acidic residues" evidence="7">
    <location>
        <begin position="115"/>
        <end position="133"/>
    </location>
</feature>
<reference evidence="9 10" key="1">
    <citation type="submission" date="2016-02" db="EMBL/GenBank/DDBJ databases">
        <title>Discovery of a natural microsporidian pathogen with a broad tissue tropism in Caenorhabditis elegans.</title>
        <authorList>
            <person name="Luallen R.J."/>
            <person name="Reinke A.W."/>
            <person name="Tong L."/>
            <person name="Botts M.R."/>
            <person name="Felix M.-A."/>
            <person name="Troemel E.R."/>
        </authorList>
    </citation>
    <scope>NUCLEOTIDE SEQUENCE [LARGE SCALE GENOMIC DNA]</scope>
    <source>
        <strain evidence="9 10">JUm2807</strain>
    </source>
</reference>
<dbReference type="GO" id="GO:0005634">
    <property type="term" value="C:nucleus"/>
    <property type="evidence" value="ECO:0007669"/>
    <property type="project" value="TreeGrafter"/>
</dbReference>
<evidence type="ECO:0000256" key="3">
    <source>
        <dbReference type="ARBA" id="ARBA00022618"/>
    </source>
</evidence>
<accession>A0A177EHJ8</accession>
<dbReference type="STRING" id="1805483.A0A177EHJ8"/>
<gene>
    <name evidence="9" type="ORF">NEDG_01599</name>
</gene>
<evidence type="ECO:0000256" key="1">
    <source>
        <dbReference type="ARBA" id="ARBA00011065"/>
    </source>
</evidence>
<dbReference type="PROSITE" id="PS50206">
    <property type="entry name" value="RHODANESE_3"/>
    <property type="match status" value="1"/>
</dbReference>
<evidence type="ECO:0000256" key="2">
    <source>
        <dbReference type="ARBA" id="ARBA00013064"/>
    </source>
</evidence>
<dbReference type="InterPro" id="IPR001763">
    <property type="entry name" value="Rhodanese-like_dom"/>
</dbReference>
<dbReference type="GO" id="GO:0010971">
    <property type="term" value="P:positive regulation of G2/M transition of mitotic cell cycle"/>
    <property type="evidence" value="ECO:0007669"/>
    <property type="project" value="TreeGrafter"/>
</dbReference>
<dbReference type="EC" id="3.1.3.48" evidence="2"/>